<proteinExistence type="predicted"/>
<dbReference type="Proteomes" id="UP001279660">
    <property type="component" value="Unassembled WGS sequence"/>
</dbReference>
<gene>
    <name evidence="1" type="ORF">SIL82_10500</name>
</gene>
<protein>
    <submittedName>
        <fullName evidence="1">Phage head closure protein</fullName>
    </submittedName>
</protein>
<dbReference type="EMBL" id="JAWXXV010000001">
    <property type="protein sequence ID" value="MDX5984693.1"/>
    <property type="molecule type" value="Genomic_DNA"/>
</dbReference>
<dbReference type="RefSeq" id="WP_010403002.1">
    <property type="nucleotide sequence ID" value="NZ_JAWXXV010000001.1"/>
</dbReference>
<evidence type="ECO:0000313" key="1">
    <source>
        <dbReference type="EMBL" id="MDX5984693.1"/>
    </source>
</evidence>
<dbReference type="Pfam" id="PF05521">
    <property type="entry name" value="Phage_HCP"/>
    <property type="match status" value="1"/>
</dbReference>
<comment type="caution">
    <text evidence="1">The sequence shown here is derived from an EMBL/GenBank/DDBJ whole genome shotgun (WGS) entry which is preliminary data.</text>
</comment>
<organism evidence="1 2">
    <name type="scientific">Sphingomonas echinoides</name>
    <dbReference type="NCBI Taxonomy" id="59803"/>
    <lineage>
        <taxon>Bacteria</taxon>
        <taxon>Pseudomonadati</taxon>
        <taxon>Pseudomonadota</taxon>
        <taxon>Alphaproteobacteria</taxon>
        <taxon>Sphingomonadales</taxon>
        <taxon>Sphingomonadaceae</taxon>
        <taxon>Sphingomonas</taxon>
    </lineage>
</organism>
<dbReference type="InterPro" id="IPR008767">
    <property type="entry name" value="Phage_SPP1_head-tail_adaptor"/>
</dbReference>
<evidence type="ECO:0000313" key="2">
    <source>
        <dbReference type="Proteomes" id="UP001279660"/>
    </source>
</evidence>
<reference evidence="1 2" key="1">
    <citation type="submission" date="2023-11" db="EMBL/GenBank/DDBJ databases">
        <title>MicrobeMod: A computational toolkit for identifying prokaryotic methylation and restriction-modification with nanopore sequencing.</title>
        <authorList>
            <person name="Crits-Christoph A."/>
            <person name="Kang S.C."/>
            <person name="Lee H."/>
            <person name="Ostrov N."/>
        </authorList>
    </citation>
    <scope>NUCLEOTIDE SEQUENCE [LARGE SCALE GENOMIC DNA]</scope>
    <source>
        <strain evidence="1 2">ATCC 14820</strain>
    </source>
</reference>
<dbReference type="NCBIfam" id="TIGR01563">
    <property type="entry name" value="gp16_SPP1"/>
    <property type="match status" value="1"/>
</dbReference>
<name>A0ABU4PKG9_9SPHN</name>
<keyword evidence="2" id="KW-1185">Reference proteome</keyword>
<accession>A0ABU4PKG9</accession>
<dbReference type="InterPro" id="IPR038666">
    <property type="entry name" value="SSP1_head-tail_sf"/>
</dbReference>
<sequence length="113" mass="12368">MTITSGKLRNRVVLLRKVRTRDANGGFQTNWAPVGDPIAAQVEGISGNESIIAQALQGVSFYRILLRYRPDITDADQLSYGTLTLNIRSAVDPDGRRRETLILADTGSPQKVA</sequence>
<dbReference type="Gene3D" id="2.40.10.270">
    <property type="entry name" value="Bacteriophage SPP1 head-tail adaptor protein"/>
    <property type="match status" value="1"/>
</dbReference>